<organism evidence="2 3">
    <name type="scientific">Lasiosphaeria ovina</name>
    <dbReference type="NCBI Taxonomy" id="92902"/>
    <lineage>
        <taxon>Eukaryota</taxon>
        <taxon>Fungi</taxon>
        <taxon>Dikarya</taxon>
        <taxon>Ascomycota</taxon>
        <taxon>Pezizomycotina</taxon>
        <taxon>Sordariomycetes</taxon>
        <taxon>Sordariomycetidae</taxon>
        <taxon>Sordariales</taxon>
        <taxon>Lasiosphaeriaceae</taxon>
        <taxon>Lasiosphaeria</taxon>
    </lineage>
</organism>
<dbReference type="EMBL" id="JAULSN010000011">
    <property type="protein sequence ID" value="KAK3361494.1"/>
    <property type="molecule type" value="Genomic_DNA"/>
</dbReference>
<evidence type="ECO:0000313" key="3">
    <source>
        <dbReference type="Proteomes" id="UP001287356"/>
    </source>
</evidence>
<name>A0AAE0MZL7_9PEZI</name>
<evidence type="ECO:0000313" key="2">
    <source>
        <dbReference type="EMBL" id="KAK3361494.1"/>
    </source>
</evidence>
<reference evidence="2" key="1">
    <citation type="journal article" date="2023" name="Mol. Phylogenet. Evol.">
        <title>Genome-scale phylogeny and comparative genomics of the fungal order Sordariales.</title>
        <authorList>
            <person name="Hensen N."/>
            <person name="Bonometti L."/>
            <person name="Westerberg I."/>
            <person name="Brannstrom I.O."/>
            <person name="Guillou S."/>
            <person name="Cros-Aarteil S."/>
            <person name="Calhoun S."/>
            <person name="Haridas S."/>
            <person name="Kuo A."/>
            <person name="Mondo S."/>
            <person name="Pangilinan J."/>
            <person name="Riley R."/>
            <person name="LaButti K."/>
            <person name="Andreopoulos B."/>
            <person name="Lipzen A."/>
            <person name="Chen C."/>
            <person name="Yan M."/>
            <person name="Daum C."/>
            <person name="Ng V."/>
            <person name="Clum A."/>
            <person name="Steindorff A."/>
            <person name="Ohm R.A."/>
            <person name="Martin F."/>
            <person name="Silar P."/>
            <person name="Natvig D.O."/>
            <person name="Lalanne C."/>
            <person name="Gautier V."/>
            <person name="Ament-Velasquez S.L."/>
            <person name="Kruys A."/>
            <person name="Hutchinson M.I."/>
            <person name="Powell A.J."/>
            <person name="Barry K."/>
            <person name="Miller A.N."/>
            <person name="Grigoriev I.V."/>
            <person name="Debuchy R."/>
            <person name="Gladieux P."/>
            <person name="Hiltunen Thoren M."/>
            <person name="Johannesson H."/>
        </authorList>
    </citation>
    <scope>NUCLEOTIDE SEQUENCE</scope>
    <source>
        <strain evidence="2">CBS 958.72</strain>
    </source>
</reference>
<accession>A0AAE0MZL7</accession>
<feature type="transmembrane region" description="Helical" evidence="1">
    <location>
        <begin position="252"/>
        <end position="274"/>
    </location>
</feature>
<dbReference type="PANTHER" id="PTHR42024:SF1">
    <property type="entry name" value="AMINO ACID PERMEASE_ SLC12A DOMAIN-CONTAINING PROTEIN"/>
    <property type="match status" value="1"/>
</dbReference>
<proteinExistence type="predicted"/>
<dbReference type="PANTHER" id="PTHR42024">
    <property type="entry name" value="AMINO ACID PERMEASE_ SLC12A DOMAIN-CONTAINING PROTEIN"/>
    <property type="match status" value="1"/>
</dbReference>
<reference evidence="2" key="2">
    <citation type="submission" date="2023-06" db="EMBL/GenBank/DDBJ databases">
        <authorList>
            <consortium name="Lawrence Berkeley National Laboratory"/>
            <person name="Haridas S."/>
            <person name="Hensen N."/>
            <person name="Bonometti L."/>
            <person name="Westerberg I."/>
            <person name="Brannstrom I.O."/>
            <person name="Guillou S."/>
            <person name="Cros-Aarteil S."/>
            <person name="Calhoun S."/>
            <person name="Kuo A."/>
            <person name="Mondo S."/>
            <person name="Pangilinan J."/>
            <person name="Riley R."/>
            <person name="Labutti K."/>
            <person name="Andreopoulos B."/>
            <person name="Lipzen A."/>
            <person name="Chen C."/>
            <person name="Yanf M."/>
            <person name="Daum C."/>
            <person name="Ng V."/>
            <person name="Clum A."/>
            <person name="Steindorff A."/>
            <person name="Ohm R."/>
            <person name="Martin F."/>
            <person name="Silar P."/>
            <person name="Natvig D."/>
            <person name="Lalanne C."/>
            <person name="Gautier V."/>
            <person name="Ament-Velasquez S.L."/>
            <person name="Kruys A."/>
            <person name="Hutchinson M.I."/>
            <person name="Powell A.J."/>
            <person name="Barry K."/>
            <person name="Miller A.N."/>
            <person name="Grigoriev I.V."/>
            <person name="Debuchy R."/>
            <person name="Gladieux P."/>
            <person name="Thoren M.H."/>
            <person name="Johannesson H."/>
        </authorList>
    </citation>
    <scope>NUCLEOTIDE SEQUENCE</scope>
    <source>
        <strain evidence="2">CBS 958.72</strain>
    </source>
</reference>
<feature type="transmembrane region" description="Helical" evidence="1">
    <location>
        <begin position="67"/>
        <end position="89"/>
    </location>
</feature>
<feature type="transmembrane region" description="Helical" evidence="1">
    <location>
        <begin position="226"/>
        <end position="246"/>
    </location>
</feature>
<feature type="transmembrane region" description="Helical" evidence="1">
    <location>
        <begin position="143"/>
        <end position="163"/>
    </location>
</feature>
<evidence type="ECO:0000256" key="1">
    <source>
        <dbReference type="SAM" id="Phobius"/>
    </source>
</evidence>
<dbReference type="Proteomes" id="UP001287356">
    <property type="component" value="Unassembled WGS sequence"/>
</dbReference>
<protein>
    <submittedName>
        <fullName evidence="2">Uncharacterized protein</fullName>
    </submittedName>
</protein>
<keyword evidence="1" id="KW-0812">Transmembrane</keyword>
<dbReference type="AlphaFoldDB" id="A0AAE0MZL7"/>
<feature type="transmembrane region" description="Helical" evidence="1">
    <location>
        <begin position="110"/>
        <end position="131"/>
    </location>
</feature>
<keyword evidence="1" id="KW-1133">Transmembrane helix</keyword>
<gene>
    <name evidence="2" type="ORF">B0T24DRAFT_652756</name>
</gene>
<keyword evidence="3" id="KW-1185">Reference proteome</keyword>
<sequence length="296" mass="32888">MSVTSGTLTGPVPDLPEAHGLPRLNYNLWDYKMKLFIVTGLLVIESSLLPIALFYGLWFSTTLRHGIIFAIITSFFGLVTGIEFALRCWKLILPRDEYRPIGGARWRFDFTHMTLSCGYTIMTGILIGASIPHEPLVRPLAIPVPLFFIQLGLQLIATGVMSARAVPAPCRISSVPKGARTPPLVYTLVEDIVAVDGAAGLSYRKALLARYEASPAFRKMIAQQNWFWGVGALVDGVGTMVVIWTVPQEVAYGVGWGSPFVFTIIWTVTTVLWVRRSLREEKRLWRASHDQSAPKI</sequence>
<feature type="transmembrane region" description="Helical" evidence="1">
    <location>
        <begin position="35"/>
        <end position="55"/>
    </location>
</feature>
<comment type="caution">
    <text evidence="2">The sequence shown here is derived from an EMBL/GenBank/DDBJ whole genome shotgun (WGS) entry which is preliminary data.</text>
</comment>
<keyword evidence="1" id="KW-0472">Membrane</keyword>